<proteinExistence type="predicted"/>
<reference evidence="1" key="1">
    <citation type="submission" date="2022-04" db="EMBL/GenBank/DDBJ databases">
        <title>Jade perch genome.</title>
        <authorList>
            <person name="Chao B."/>
        </authorList>
    </citation>
    <scope>NUCLEOTIDE SEQUENCE</scope>
    <source>
        <strain evidence="1">CB-2022</strain>
    </source>
</reference>
<feature type="non-terminal residue" evidence="1">
    <location>
        <position position="1"/>
    </location>
</feature>
<accession>A0ACB8WMI2</accession>
<name>A0ACB8WMI2_9TELE</name>
<dbReference type="Proteomes" id="UP000831701">
    <property type="component" value="Chromosome 8"/>
</dbReference>
<organism evidence="1 2">
    <name type="scientific">Scortum barcoo</name>
    <name type="common">barcoo grunter</name>
    <dbReference type="NCBI Taxonomy" id="214431"/>
    <lineage>
        <taxon>Eukaryota</taxon>
        <taxon>Metazoa</taxon>
        <taxon>Chordata</taxon>
        <taxon>Craniata</taxon>
        <taxon>Vertebrata</taxon>
        <taxon>Euteleostomi</taxon>
        <taxon>Actinopterygii</taxon>
        <taxon>Neopterygii</taxon>
        <taxon>Teleostei</taxon>
        <taxon>Neoteleostei</taxon>
        <taxon>Acanthomorphata</taxon>
        <taxon>Eupercaria</taxon>
        <taxon>Centrarchiformes</taxon>
        <taxon>Terapontoidei</taxon>
        <taxon>Terapontidae</taxon>
        <taxon>Scortum</taxon>
    </lineage>
</organism>
<protein>
    <submittedName>
        <fullName evidence="1">Uncharacterized protein</fullName>
    </submittedName>
</protein>
<keyword evidence="2" id="KW-1185">Reference proteome</keyword>
<gene>
    <name evidence="1" type="ORF">L3Q82_026147</name>
</gene>
<evidence type="ECO:0000313" key="1">
    <source>
        <dbReference type="EMBL" id="KAI3369177.1"/>
    </source>
</evidence>
<comment type="caution">
    <text evidence="1">The sequence shown here is derived from an EMBL/GenBank/DDBJ whole genome shotgun (WGS) entry which is preliminary data.</text>
</comment>
<evidence type="ECO:0000313" key="2">
    <source>
        <dbReference type="Proteomes" id="UP000831701"/>
    </source>
</evidence>
<sequence length="816" mass="91909">RPSVGNPQDVLTAQSYQTSSSVQHLSPSELPPPAGLTAPSVAMDSTPRRWVLKPLSPLLQPSDLRTITTPARSDTQDLDDLVFTSDSISVARSHSSVVVSSQLGDGSEDVLVQTRQVAVLQGGGSTSDEWQPSSPSSTSSSLDSHCGFYSFVEDPMSPEAEKNEAWMKWSGRKKRSTYRKDIIRSQAPKKNPTFKDQLSPLENLDLSRAMNKLTEGFSLSYSYVSSRPEHPSRAEPGTIDKEQINFSAARQQFVKMEQDRLTALCNSPRSSKIHLNRSLQPDSDVFLSKQEKTEVSKDTTLFKPSEENKIYPERKVMVWQTEESLSRQSSVFDILDSGPEELSVEVGGGYTSDEGVFNDDTQLESMSGKCTSDYETPIEREIRLAQEREENLRRSRGLKHSDSRTEMVEIKTKRLQSPLTPVKAKEKNRVSFIFPREIQKLSQGKEDPQQKRGILGRSSLDSLQEEEYMKREFDQDKDKKTEVRPQSEFGDDELFPSPCCPHRHPKETEMYISQMHSTLSSFSKRNLEVQDRGSNHQDHTTSLASLYFSPSSPTPTAQCDMSLALPRSWRENLESIGLNSKRQGAPDFIEKEIEEALRREQELRELRESRDSSEESERQLLSPAPLVEEATKMAVSQFYPPAKKDQPSSLSSPSPRPFIRLPSISFVTAQPWTSSPPPSSSRPSSSPPLPSPSIPVVVRSARPAHSLVRGLTETLLQDFEERRAQLKLEESSYAGIQLVDDVNNEVQPDFIKLFQPVNQPANQPVNQPANRPVNQSVSLSFRLICFQVVESTRVIRHKNQRALRWEARVFANQEDQ</sequence>
<dbReference type="EMBL" id="CM041538">
    <property type="protein sequence ID" value="KAI3369177.1"/>
    <property type="molecule type" value="Genomic_DNA"/>
</dbReference>